<feature type="region of interest" description="Disordered" evidence="1">
    <location>
        <begin position="67"/>
        <end position="95"/>
    </location>
</feature>
<feature type="compositionally biased region" description="Polar residues" evidence="1">
    <location>
        <begin position="75"/>
        <end position="88"/>
    </location>
</feature>
<name>A0A4Y2ACQ1_ARAVE</name>
<evidence type="ECO:0000256" key="1">
    <source>
        <dbReference type="SAM" id="MobiDB-lite"/>
    </source>
</evidence>
<reference evidence="2 3" key="1">
    <citation type="journal article" date="2019" name="Sci. Rep.">
        <title>Orb-weaving spider Araneus ventricosus genome elucidates the spidroin gene catalogue.</title>
        <authorList>
            <person name="Kono N."/>
            <person name="Nakamura H."/>
            <person name="Ohtoshi R."/>
            <person name="Moran D.A.P."/>
            <person name="Shinohara A."/>
            <person name="Yoshida Y."/>
            <person name="Fujiwara M."/>
            <person name="Mori M."/>
            <person name="Tomita M."/>
            <person name="Arakawa K."/>
        </authorList>
    </citation>
    <scope>NUCLEOTIDE SEQUENCE [LARGE SCALE GENOMIC DNA]</scope>
</reference>
<keyword evidence="3" id="KW-1185">Reference proteome</keyword>
<evidence type="ECO:0000313" key="3">
    <source>
        <dbReference type="Proteomes" id="UP000499080"/>
    </source>
</evidence>
<dbReference type="Proteomes" id="UP000499080">
    <property type="component" value="Unassembled WGS sequence"/>
</dbReference>
<comment type="caution">
    <text evidence="2">The sequence shown here is derived from an EMBL/GenBank/DDBJ whole genome shotgun (WGS) entry which is preliminary data.</text>
</comment>
<evidence type="ECO:0000313" key="2">
    <source>
        <dbReference type="EMBL" id="GBL76734.1"/>
    </source>
</evidence>
<proteinExistence type="predicted"/>
<organism evidence="2 3">
    <name type="scientific">Araneus ventricosus</name>
    <name type="common">Orbweaver spider</name>
    <name type="synonym">Epeira ventricosa</name>
    <dbReference type="NCBI Taxonomy" id="182803"/>
    <lineage>
        <taxon>Eukaryota</taxon>
        <taxon>Metazoa</taxon>
        <taxon>Ecdysozoa</taxon>
        <taxon>Arthropoda</taxon>
        <taxon>Chelicerata</taxon>
        <taxon>Arachnida</taxon>
        <taxon>Araneae</taxon>
        <taxon>Araneomorphae</taxon>
        <taxon>Entelegynae</taxon>
        <taxon>Araneoidea</taxon>
        <taxon>Araneidae</taxon>
        <taxon>Araneus</taxon>
    </lineage>
</organism>
<protein>
    <submittedName>
        <fullName evidence="2">Uncharacterized protein</fullName>
    </submittedName>
</protein>
<sequence length="95" mass="10578">MDIIILNRGQMTRTVSEPPFPSPNFCATSAGRQLTPTYLTGTRSTYNSLLLWNFEPTGPEAETLPLGHRGPFNLGQMTKTTPHSLTSRQLKKFPD</sequence>
<dbReference type="AlphaFoldDB" id="A0A4Y2ACQ1"/>
<dbReference type="EMBL" id="BGPR01000010">
    <property type="protein sequence ID" value="GBL76734.1"/>
    <property type="molecule type" value="Genomic_DNA"/>
</dbReference>
<accession>A0A4Y2ACQ1</accession>
<gene>
    <name evidence="2" type="ORF">AVEN_53415_1</name>
</gene>